<proteinExistence type="predicted"/>
<keyword evidence="2" id="KW-1185">Reference proteome</keyword>
<name>A0ABV8Z0N0_9ACTN</name>
<protein>
    <submittedName>
        <fullName evidence="1">Uncharacterized protein</fullName>
    </submittedName>
</protein>
<dbReference type="Proteomes" id="UP001596012">
    <property type="component" value="Unassembled WGS sequence"/>
</dbReference>
<comment type="caution">
    <text evidence="1">The sequence shown here is derived from an EMBL/GenBank/DDBJ whole genome shotgun (WGS) entry which is preliminary data.</text>
</comment>
<evidence type="ECO:0000313" key="2">
    <source>
        <dbReference type="Proteomes" id="UP001596012"/>
    </source>
</evidence>
<sequence length="134" mass="14671">MLSSTWVRLAGGQLVRADRIVAVRTERAEEVPPGRWGVDRIMVCLDVAEADAEDDTGSWWHEAAVCHQDRSDLLVVNLLNLLAKTAEGSGFQFIYPVLRSSQLDRWASGTALPPIEGPAITGLPRIPHETAART</sequence>
<dbReference type="EMBL" id="JBHSFG010000055">
    <property type="protein sequence ID" value="MFC4468931.1"/>
    <property type="molecule type" value="Genomic_DNA"/>
</dbReference>
<organism evidence="1 2">
    <name type="scientific">Streptomyces xiangluensis</name>
    <dbReference type="NCBI Taxonomy" id="2665720"/>
    <lineage>
        <taxon>Bacteria</taxon>
        <taxon>Bacillati</taxon>
        <taxon>Actinomycetota</taxon>
        <taxon>Actinomycetes</taxon>
        <taxon>Kitasatosporales</taxon>
        <taxon>Streptomycetaceae</taxon>
        <taxon>Streptomyces</taxon>
    </lineage>
</organism>
<accession>A0ABV8Z0N0</accession>
<evidence type="ECO:0000313" key="1">
    <source>
        <dbReference type="EMBL" id="MFC4468931.1"/>
    </source>
</evidence>
<reference evidence="2" key="1">
    <citation type="journal article" date="2019" name="Int. J. Syst. Evol. Microbiol.">
        <title>The Global Catalogue of Microorganisms (GCM) 10K type strain sequencing project: providing services to taxonomists for standard genome sequencing and annotation.</title>
        <authorList>
            <consortium name="The Broad Institute Genomics Platform"/>
            <consortium name="The Broad Institute Genome Sequencing Center for Infectious Disease"/>
            <person name="Wu L."/>
            <person name="Ma J."/>
        </authorList>
    </citation>
    <scope>NUCLEOTIDE SEQUENCE [LARGE SCALE GENOMIC DNA]</scope>
    <source>
        <strain evidence="2">DT43</strain>
    </source>
</reference>
<gene>
    <name evidence="1" type="ORF">ACFPH6_31150</name>
</gene>
<dbReference type="RefSeq" id="WP_386347131.1">
    <property type="nucleotide sequence ID" value="NZ_JBHSFG010000055.1"/>
</dbReference>